<reference evidence="1 2" key="1">
    <citation type="journal article" date="2005" name="Nature">
        <title>Genome sequencing and analysis of Aspergillus oryzae.</title>
        <authorList>
            <person name="Machida M."/>
            <person name="Asai K."/>
            <person name="Sano M."/>
            <person name="Tanaka T."/>
            <person name="Kumagai T."/>
            <person name="Terai G."/>
            <person name="Kusumoto K."/>
            <person name="Arima T."/>
            <person name="Akita O."/>
            <person name="Kashiwagi Y."/>
            <person name="Abe K."/>
            <person name="Gomi K."/>
            <person name="Horiuchi H."/>
            <person name="Kitamoto K."/>
            <person name="Kobayashi T."/>
            <person name="Takeuchi M."/>
            <person name="Denning D.W."/>
            <person name="Galagan J.E."/>
            <person name="Nierman W.C."/>
            <person name="Yu J."/>
            <person name="Archer D.B."/>
            <person name="Bennett J.W."/>
            <person name="Bhatnagar D."/>
            <person name="Cleveland T.E."/>
            <person name="Fedorova N.D."/>
            <person name="Gotoh O."/>
            <person name="Horikawa H."/>
            <person name="Hosoyama A."/>
            <person name="Ichinomiya M."/>
            <person name="Igarashi R."/>
            <person name="Iwashita K."/>
            <person name="Juvvadi P.R."/>
            <person name="Kato M."/>
            <person name="Kato Y."/>
            <person name="Kin T."/>
            <person name="Kokubun A."/>
            <person name="Maeda H."/>
            <person name="Maeyama N."/>
            <person name="Maruyama J."/>
            <person name="Nagasaki H."/>
            <person name="Nakajima T."/>
            <person name="Oda K."/>
            <person name="Okada K."/>
            <person name="Paulsen I."/>
            <person name="Sakamoto K."/>
            <person name="Sawano T."/>
            <person name="Takahashi M."/>
            <person name="Takase K."/>
            <person name="Terabayashi Y."/>
            <person name="Wortman J."/>
            <person name="Yamada O."/>
            <person name="Yamagata Y."/>
            <person name="Anazawa H."/>
            <person name="Hata Y."/>
            <person name="Koide Y."/>
            <person name="Komori T."/>
            <person name="Koyama Y."/>
            <person name="Minetoki T."/>
            <person name="Suharnan S."/>
            <person name="Tanaka A."/>
            <person name="Isono K."/>
            <person name="Kuhara S."/>
            <person name="Ogasawara N."/>
            <person name="Kikuchi H."/>
        </authorList>
    </citation>
    <scope>NUCLEOTIDE SEQUENCE [LARGE SCALE GENOMIC DNA]</scope>
    <source>
        <strain evidence="2">ATCC 42149 / RIB 40</strain>
    </source>
</reference>
<gene>
    <name evidence="1" type="ORF">AO090701000670</name>
</gene>
<evidence type="ECO:0000313" key="1">
    <source>
        <dbReference type="EMBL" id="BAE62345.1"/>
    </source>
</evidence>
<keyword evidence="2" id="KW-1185">Reference proteome</keyword>
<dbReference type="GeneID" id="5995535"/>
<name>Q2U7X0_ASPOR</name>
<dbReference type="HOGENOM" id="CLU_1758432_0_0_1"/>
<dbReference type="RefSeq" id="XP_023092238.1">
    <property type="nucleotide sequence ID" value="XM_023237203.1"/>
</dbReference>
<evidence type="ECO:0000313" key="2">
    <source>
        <dbReference type="Proteomes" id="UP000006564"/>
    </source>
</evidence>
<sequence length="157" mass="16695">MYPRYVNKYKDNGFMLGALPGTAQGMEIHMSTGPVSWAWDHLAEDPPYLRLRVNRCDSSLASLLGVGDSGIQGLFIGLDCIGNDPCWSSRARIRLTVKDDPPPIGETDVGIGNGGVASSPCSLEAVTIVRTLGDRLNGLEKLLPAPIFAVASPQLSG</sequence>
<protein>
    <submittedName>
        <fullName evidence="1">DNA, SC111</fullName>
    </submittedName>
</protein>
<dbReference type="VEuPathDB" id="FungiDB:AO090701000670"/>
<dbReference type="KEGG" id="aor:AO090701000670"/>
<dbReference type="AlphaFoldDB" id="Q2U7X0"/>
<dbReference type="Proteomes" id="UP000006564">
    <property type="component" value="Chromosome 5"/>
</dbReference>
<organism evidence="1 2">
    <name type="scientific">Aspergillus oryzae (strain ATCC 42149 / RIB 40)</name>
    <name type="common">Yellow koji mold</name>
    <dbReference type="NCBI Taxonomy" id="510516"/>
    <lineage>
        <taxon>Eukaryota</taxon>
        <taxon>Fungi</taxon>
        <taxon>Dikarya</taxon>
        <taxon>Ascomycota</taxon>
        <taxon>Pezizomycotina</taxon>
        <taxon>Eurotiomycetes</taxon>
        <taxon>Eurotiomycetidae</taxon>
        <taxon>Eurotiales</taxon>
        <taxon>Aspergillaceae</taxon>
        <taxon>Aspergillus</taxon>
        <taxon>Aspergillus subgen. Circumdati</taxon>
    </lineage>
</organism>
<accession>Q2U7X0</accession>
<dbReference type="EMBL" id="AP007164">
    <property type="protein sequence ID" value="BAE62345.1"/>
    <property type="molecule type" value="Genomic_DNA"/>
</dbReference>
<dbReference type="EMBL" id="BA000053">
    <property type="protein sequence ID" value="BAE62345.1"/>
    <property type="molecule type" value="Genomic_DNA"/>
</dbReference>
<proteinExistence type="predicted"/>